<dbReference type="InterPro" id="IPR003598">
    <property type="entry name" value="Ig_sub2"/>
</dbReference>
<dbReference type="PROSITE" id="PS50835">
    <property type="entry name" value="IG_LIKE"/>
    <property type="match status" value="3"/>
</dbReference>
<dbReference type="RefSeq" id="XP_014676930.1">
    <property type="nucleotide sequence ID" value="XM_014821444.1"/>
</dbReference>
<keyword evidence="3" id="KW-0393">Immunoglobulin domain</keyword>
<keyword evidence="5" id="KW-1185">Reference proteome</keyword>
<dbReference type="PANTHER" id="PTHR45080">
    <property type="entry name" value="CONTACTIN 5"/>
    <property type="match status" value="1"/>
</dbReference>
<keyword evidence="1" id="KW-0732">Signal</keyword>
<feature type="non-terminal residue" evidence="6">
    <location>
        <position position="1"/>
    </location>
</feature>
<gene>
    <name evidence="6" type="primary">LOC106816813</name>
</gene>
<sequence length="317" mass="34197">PPRVEGPEAAETLQILVNDTATIRCPITASPPPVIAWSLNGAPLRRSDNVVVEDGGGRLRIVRVRVADSARYTCTATNVAGSTEKDFDLVVLVPPRIPDSRPGAGNTIVAIVNETMTIDCPAVGHPMPDITWYRAGQPLVASERLQLDYDRQMLRVSGVRLSDTSDYTCEVTNIAGKATKLFDVQIYDAPRIDPSTPTEMQVIQGQQATLPCPAYGVPTPVISWYRHGRSLNDGLTNFKMLAAGAIELEDAQPADSGMYTCVASNHAGNASHDILFTVLVPPTIVRSYITDDLEVTVEDAVTLQCEVKGIPTRIFSG</sequence>
<evidence type="ECO:0000256" key="3">
    <source>
        <dbReference type="ARBA" id="ARBA00023319"/>
    </source>
</evidence>
<dbReference type="InterPro" id="IPR007110">
    <property type="entry name" value="Ig-like_dom"/>
</dbReference>
<dbReference type="SMART" id="SM00409">
    <property type="entry name" value="IG"/>
    <property type="match status" value="3"/>
</dbReference>
<evidence type="ECO:0000256" key="1">
    <source>
        <dbReference type="ARBA" id="ARBA00022729"/>
    </source>
</evidence>
<dbReference type="SMART" id="SM00408">
    <property type="entry name" value="IGc2"/>
    <property type="match status" value="3"/>
</dbReference>
<proteinExistence type="predicted"/>
<evidence type="ECO:0000259" key="4">
    <source>
        <dbReference type="PROSITE" id="PS50835"/>
    </source>
</evidence>
<dbReference type="Pfam" id="PF07679">
    <property type="entry name" value="I-set"/>
    <property type="match status" value="3"/>
</dbReference>
<feature type="domain" description="Ig-like" evidence="4">
    <location>
        <begin position="190"/>
        <end position="277"/>
    </location>
</feature>
<dbReference type="SUPFAM" id="SSF48726">
    <property type="entry name" value="Immunoglobulin"/>
    <property type="match status" value="3"/>
</dbReference>
<evidence type="ECO:0000313" key="5">
    <source>
        <dbReference type="Proteomes" id="UP000695022"/>
    </source>
</evidence>
<dbReference type="InterPro" id="IPR013783">
    <property type="entry name" value="Ig-like_fold"/>
</dbReference>
<reference evidence="6" key="1">
    <citation type="submission" date="2025-08" db="UniProtKB">
        <authorList>
            <consortium name="RefSeq"/>
        </authorList>
    </citation>
    <scope>IDENTIFICATION</scope>
</reference>
<evidence type="ECO:0000313" key="6">
    <source>
        <dbReference type="RefSeq" id="XP_014676930.1"/>
    </source>
</evidence>
<dbReference type="CDD" id="cd00096">
    <property type="entry name" value="Ig"/>
    <property type="match status" value="1"/>
</dbReference>
<organism evidence="5 6">
    <name type="scientific">Priapulus caudatus</name>
    <name type="common">Priapulid worm</name>
    <dbReference type="NCBI Taxonomy" id="37621"/>
    <lineage>
        <taxon>Eukaryota</taxon>
        <taxon>Metazoa</taxon>
        <taxon>Ecdysozoa</taxon>
        <taxon>Scalidophora</taxon>
        <taxon>Priapulida</taxon>
        <taxon>Priapulimorpha</taxon>
        <taxon>Priapulimorphida</taxon>
        <taxon>Priapulidae</taxon>
        <taxon>Priapulus</taxon>
    </lineage>
</organism>
<accession>A0ABM1EXK9</accession>
<feature type="domain" description="Ig-like" evidence="4">
    <location>
        <begin position="95"/>
        <end position="185"/>
    </location>
</feature>
<evidence type="ECO:0000256" key="2">
    <source>
        <dbReference type="ARBA" id="ARBA00023157"/>
    </source>
</evidence>
<dbReference type="InterPro" id="IPR050958">
    <property type="entry name" value="Cell_Adh-Cytoskel_Orgn"/>
</dbReference>
<feature type="domain" description="Ig-like" evidence="4">
    <location>
        <begin position="2"/>
        <end position="90"/>
    </location>
</feature>
<dbReference type="InterPro" id="IPR013098">
    <property type="entry name" value="Ig_I-set"/>
</dbReference>
<dbReference type="PANTHER" id="PTHR45080:SF8">
    <property type="entry name" value="IG-LIKE DOMAIN-CONTAINING PROTEIN"/>
    <property type="match status" value="1"/>
</dbReference>
<name>A0ABM1EXK9_PRICU</name>
<dbReference type="GeneID" id="106816813"/>
<dbReference type="InterPro" id="IPR036179">
    <property type="entry name" value="Ig-like_dom_sf"/>
</dbReference>
<dbReference type="Gene3D" id="2.60.40.10">
    <property type="entry name" value="Immunoglobulins"/>
    <property type="match status" value="3"/>
</dbReference>
<protein>
    <submittedName>
        <fullName evidence="6">Hemicentin-1-like</fullName>
    </submittedName>
</protein>
<keyword evidence="2" id="KW-1015">Disulfide bond</keyword>
<dbReference type="InterPro" id="IPR003599">
    <property type="entry name" value="Ig_sub"/>
</dbReference>
<dbReference type="Proteomes" id="UP000695022">
    <property type="component" value="Unplaced"/>
</dbReference>